<evidence type="ECO:0000313" key="2">
    <source>
        <dbReference type="Proteomes" id="UP000054538"/>
    </source>
</evidence>
<gene>
    <name evidence="1" type="ORF">PAXRUDRAFT_342706</name>
</gene>
<dbReference type="HOGENOM" id="CLU_2159195_0_0_1"/>
<keyword evidence="2" id="KW-1185">Reference proteome</keyword>
<accession>A0A0D0DEN4</accession>
<dbReference type="EMBL" id="KN825010">
    <property type="protein sequence ID" value="KIK95987.1"/>
    <property type="molecule type" value="Genomic_DNA"/>
</dbReference>
<organism evidence="1 2">
    <name type="scientific">Paxillus rubicundulus Ve08.2h10</name>
    <dbReference type="NCBI Taxonomy" id="930991"/>
    <lineage>
        <taxon>Eukaryota</taxon>
        <taxon>Fungi</taxon>
        <taxon>Dikarya</taxon>
        <taxon>Basidiomycota</taxon>
        <taxon>Agaricomycotina</taxon>
        <taxon>Agaricomycetes</taxon>
        <taxon>Agaricomycetidae</taxon>
        <taxon>Boletales</taxon>
        <taxon>Paxilineae</taxon>
        <taxon>Paxillaceae</taxon>
        <taxon>Paxillus</taxon>
    </lineage>
</organism>
<dbReference type="AlphaFoldDB" id="A0A0D0DEN4"/>
<dbReference type="InParanoid" id="A0A0D0DEN4"/>
<dbReference type="Proteomes" id="UP000054538">
    <property type="component" value="Unassembled WGS sequence"/>
</dbReference>
<reference evidence="1 2" key="1">
    <citation type="submission" date="2014-04" db="EMBL/GenBank/DDBJ databases">
        <authorList>
            <consortium name="DOE Joint Genome Institute"/>
            <person name="Kuo A."/>
            <person name="Kohler A."/>
            <person name="Jargeat P."/>
            <person name="Nagy L.G."/>
            <person name="Floudas D."/>
            <person name="Copeland A."/>
            <person name="Barry K.W."/>
            <person name="Cichocki N."/>
            <person name="Veneault-Fourrey C."/>
            <person name="LaButti K."/>
            <person name="Lindquist E.A."/>
            <person name="Lipzen A."/>
            <person name="Lundell T."/>
            <person name="Morin E."/>
            <person name="Murat C."/>
            <person name="Sun H."/>
            <person name="Tunlid A."/>
            <person name="Henrissat B."/>
            <person name="Grigoriev I.V."/>
            <person name="Hibbett D.S."/>
            <person name="Martin F."/>
            <person name="Nordberg H.P."/>
            <person name="Cantor M.N."/>
            <person name="Hua S.X."/>
        </authorList>
    </citation>
    <scope>NUCLEOTIDE SEQUENCE [LARGE SCALE GENOMIC DNA]</scope>
    <source>
        <strain evidence="1 2">Ve08.2h10</strain>
    </source>
</reference>
<evidence type="ECO:0000313" key="1">
    <source>
        <dbReference type="EMBL" id="KIK95987.1"/>
    </source>
</evidence>
<name>A0A0D0DEN4_9AGAM</name>
<proteinExistence type="predicted"/>
<protein>
    <submittedName>
        <fullName evidence="1">Uncharacterized protein</fullName>
    </submittedName>
</protein>
<reference evidence="2" key="2">
    <citation type="submission" date="2015-01" db="EMBL/GenBank/DDBJ databases">
        <title>Evolutionary Origins and Diversification of the Mycorrhizal Mutualists.</title>
        <authorList>
            <consortium name="DOE Joint Genome Institute"/>
            <consortium name="Mycorrhizal Genomics Consortium"/>
            <person name="Kohler A."/>
            <person name="Kuo A."/>
            <person name="Nagy L.G."/>
            <person name="Floudas D."/>
            <person name="Copeland A."/>
            <person name="Barry K.W."/>
            <person name="Cichocki N."/>
            <person name="Veneault-Fourrey C."/>
            <person name="LaButti K."/>
            <person name="Lindquist E.A."/>
            <person name="Lipzen A."/>
            <person name="Lundell T."/>
            <person name="Morin E."/>
            <person name="Murat C."/>
            <person name="Riley R."/>
            <person name="Ohm R."/>
            <person name="Sun H."/>
            <person name="Tunlid A."/>
            <person name="Henrissat B."/>
            <person name="Grigoriev I.V."/>
            <person name="Hibbett D.S."/>
            <person name="Martin F."/>
        </authorList>
    </citation>
    <scope>NUCLEOTIDE SEQUENCE [LARGE SCALE GENOMIC DNA]</scope>
    <source>
        <strain evidence="2">Ve08.2h10</strain>
    </source>
</reference>
<sequence>MIFTLETAVGPRVVPTGWSSVTDTSVTFCPTMKQSHQLEPLGGRAAQLLRPVHHQDRDRDRGALADPFSRQYVGDPWQVDERYNILDSLLCDVVLVREGRTGKGSLTTASR</sequence>